<sequence>MGKIKKEKDYLDMNEMFYEKNNIDKILTTRDDGLGFLTIPVVPIKFEEEIKNINDEIDKLKGKLLEIRSDKAKKELKDKIKKLSAKRIKYFVPLTFYNVKDNILLMEWDKTLFVDLDYDPDYGIKGTGVKSKRKALII</sequence>
<dbReference type="AlphaFoldDB" id="A0A7C0U3W1"/>
<evidence type="ECO:0000313" key="1">
    <source>
        <dbReference type="EMBL" id="HDD45134.1"/>
    </source>
</evidence>
<reference evidence="1" key="1">
    <citation type="journal article" date="2020" name="mSystems">
        <title>Genome- and Community-Level Interaction Insights into Carbon Utilization and Element Cycling Functions of Hydrothermarchaeota in Hydrothermal Sediment.</title>
        <authorList>
            <person name="Zhou Z."/>
            <person name="Liu Y."/>
            <person name="Xu W."/>
            <person name="Pan J."/>
            <person name="Luo Z.H."/>
            <person name="Li M."/>
        </authorList>
    </citation>
    <scope>NUCLEOTIDE SEQUENCE [LARGE SCALE GENOMIC DNA]</scope>
    <source>
        <strain evidence="1">HyVt-233</strain>
    </source>
</reference>
<accession>A0A7C0U3W1</accession>
<proteinExistence type="predicted"/>
<dbReference type="EMBL" id="DRBS01000360">
    <property type="protein sequence ID" value="HDD45134.1"/>
    <property type="molecule type" value="Genomic_DNA"/>
</dbReference>
<comment type="caution">
    <text evidence="1">The sequence shown here is derived from an EMBL/GenBank/DDBJ whole genome shotgun (WGS) entry which is preliminary data.</text>
</comment>
<organism evidence="1">
    <name type="scientific">Desulfofervidus auxilii</name>
    <dbReference type="NCBI Taxonomy" id="1621989"/>
    <lineage>
        <taxon>Bacteria</taxon>
        <taxon>Pseudomonadati</taxon>
        <taxon>Thermodesulfobacteriota</taxon>
        <taxon>Candidatus Desulfofervidia</taxon>
        <taxon>Candidatus Desulfofervidales</taxon>
        <taxon>Candidatus Desulfofervidaceae</taxon>
        <taxon>Candidatus Desulfofervidus</taxon>
    </lineage>
</organism>
<protein>
    <submittedName>
        <fullName evidence="1">Uncharacterized protein</fullName>
    </submittedName>
</protein>
<gene>
    <name evidence="1" type="ORF">ENG63_09800</name>
</gene>
<name>A0A7C0U3W1_DESA2</name>
<dbReference type="Proteomes" id="UP000886289">
    <property type="component" value="Unassembled WGS sequence"/>
</dbReference>